<dbReference type="Gene3D" id="2.60.200.20">
    <property type="match status" value="1"/>
</dbReference>
<dbReference type="InterPro" id="IPR008984">
    <property type="entry name" value="SMAD_FHA_dom_sf"/>
</dbReference>
<accession>A0A6I6E2R2</accession>
<dbReference type="AlphaFoldDB" id="A0A6I6E2R2"/>
<organism evidence="2 3">
    <name type="scientific">Thermochromatium tepidum ATCC 43061</name>
    <dbReference type="NCBI Taxonomy" id="316276"/>
    <lineage>
        <taxon>Bacteria</taxon>
        <taxon>Pseudomonadati</taxon>
        <taxon>Pseudomonadota</taxon>
        <taxon>Gammaproteobacteria</taxon>
        <taxon>Chromatiales</taxon>
        <taxon>Chromatiaceae</taxon>
        <taxon>Thermochromatium</taxon>
    </lineage>
</organism>
<keyword evidence="3" id="KW-1185">Reference proteome</keyword>
<dbReference type="InterPro" id="IPR000253">
    <property type="entry name" value="FHA_dom"/>
</dbReference>
<evidence type="ECO:0000313" key="3">
    <source>
        <dbReference type="Proteomes" id="UP000426424"/>
    </source>
</evidence>
<evidence type="ECO:0000259" key="1">
    <source>
        <dbReference type="PROSITE" id="PS50006"/>
    </source>
</evidence>
<dbReference type="Pfam" id="PF00498">
    <property type="entry name" value="FHA"/>
    <property type="match status" value="1"/>
</dbReference>
<evidence type="ECO:0000313" key="2">
    <source>
        <dbReference type="EMBL" id="QGU32012.1"/>
    </source>
</evidence>
<dbReference type="SUPFAM" id="SSF49879">
    <property type="entry name" value="SMAD/FHA domain"/>
    <property type="match status" value="1"/>
</dbReference>
<gene>
    <name evidence="2" type="ORF">E6P07_02825</name>
</gene>
<dbReference type="PANTHER" id="PTHR23308">
    <property type="entry name" value="NUCLEAR INHIBITOR OF PROTEIN PHOSPHATASE-1"/>
    <property type="match status" value="1"/>
</dbReference>
<dbReference type="SMART" id="SM00240">
    <property type="entry name" value="FHA"/>
    <property type="match status" value="1"/>
</dbReference>
<dbReference type="RefSeq" id="WP_153974211.1">
    <property type="nucleotide sequence ID" value="NZ_CP039268.1"/>
</dbReference>
<dbReference type="PROSITE" id="PS50006">
    <property type="entry name" value="FHA_DOMAIN"/>
    <property type="match status" value="1"/>
</dbReference>
<name>A0A6I6E2R2_THETI</name>
<dbReference type="KEGG" id="ttp:E6P07_02825"/>
<dbReference type="OrthoDB" id="151099at2"/>
<dbReference type="InterPro" id="IPR050923">
    <property type="entry name" value="Cell_Proc_Reg/RNA_Proc"/>
</dbReference>
<reference evidence="2 3" key="1">
    <citation type="submission" date="2019-12" db="EMBL/GenBank/DDBJ databases">
        <title>The complete genome of the thermophilic, anoxygenic phototrophic gammaproteobacterium Thermochromatium tepidum.</title>
        <authorList>
            <person name="Sattley W.M."/>
            <person name="Swingley W.D."/>
            <person name="Burchell B.M."/>
            <person name="Gurbani S.A."/>
            <person name="Kujawa C.M."/>
            <person name="Nuccio D.A."/>
            <person name="Schladweiler J."/>
            <person name="Shaffer K.N."/>
            <person name="Stokes L.M."/>
            <person name="Touchman J.W."/>
            <person name="Blankenship R.E."/>
            <person name="Madigan M.T."/>
        </authorList>
    </citation>
    <scope>NUCLEOTIDE SEQUENCE [LARGE SCALE GENOMIC DNA]</scope>
    <source>
        <strain evidence="2 3">ATCC 43061</strain>
    </source>
</reference>
<dbReference type="CDD" id="cd00060">
    <property type="entry name" value="FHA"/>
    <property type="match status" value="1"/>
</dbReference>
<proteinExistence type="predicted"/>
<dbReference type="EMBL" id="CP039268">
    <property type="protein sequence ID" value="QGU32012.1"/>
    <property type="molecule type" value="Genomic_DNA"/>
</dbReference>
<sequence length="211" mass="22673">MTHHDENTATDRSAGPALIAGGVTTLVNESGRIDLSPLVRLAKSCPETDFVRWIHHPVLAGLALQAGSLEERRNRVGNVNQTLVFAFDSAGPHESTTPEALRRAIYPLVKRPGALGVPSVLSVGRLSGNDLVIPDVSISKRHALIEIGSSGWSIRDCGSTNGTLVNSTPIGTKPFPLKDCDIIAFARYEFFFLMPESLYERLVATTSSLPG</sequence>
<dbReference type="Proteomes" id="UP000426424">
    <property type="component" value="Chromosome"/>
</dbReference>
<feature type="domain" description="FHA" evidence="1">
    <location>
        <begin position="121"/>
        <end position="170"/>
    </location>
</feature>
<protein>
    <submittedName>
        <fullName evidence="2">FHA domain-containing protein</fullName>
    </submittedName>
</protein>